<gene>
    <name evidence="2" type="ORF">BGHDH14_bghG001082000002001</name>
</gene>
<name>N1JBR9_BLUG1</name>
<proteinExistence type="predicted"/>
<organism evidence="2 3">
    <name type="scientific">Blumeria graminis f. sp. hordei (strain DH14)</name>
    <name type="common">Barley powdery mildew</name>
    <name type="synonym">Oidium monilioides f. sp. hordei</name>
    <dbReference type="NCBI Taxonomy" id="546991"/>
    <lineage>
        <taxon>Eukaryota</taxon>
        <taxon>Fungi</taxon>
        <taxon>Dikarya</taxon>
        <taxon>Ascomycota</taxon>
        <taxon>Pezizomycotina</taxon>
        <taxon>Leotiomycetes</taxon>
        <taxon>Erysiphales</taxon>
        <taxon>Erysiphaceae</taxon>
        <taxon>Blumeria</taxon>
        <taxon>Blumeria hordei</taxon>
    </lineage>
</organism>
<accession>N1JBR9</accession>
<protein>
    <submittedName>
        <fullName evidence="2">CSEP0322 putative effector protein</fullName>
    </submittedName>
</protein>
<sequence length="283" mass="32304">MKLHLVLLCLGLSHVWAGDNNNDGRGLIGRPTNAKSSKKEKPKAITFRPAIGVEKVGILGVTCGLRHHSPSHIEESKKKAENEFRRLNKFHLRSLHLKGERYRAPGFWRFFGEKIFMYPLRETKTKPQQMDFLFLNRKYQMFAIYTRTLTPAKDNPKKVTATYSSCWNGRKLALPKKKDDKKRQGNALGPKLPDHATVLESVLKKPTSPLYTRASLNDVLLRNSQHRPIGNLASITWTRARMKGRIILVEVGSIRIGSWAPDEIDNRTWGQGLMEKALIQTAW</sequence>
<feature type="signal peptide" evidence="1">
    <location>
        <begin position="1"/>
        <end position="17"/>
    </location>
</feature>
<evidence type="ECO:0000256" key="1">
    <source>
        <dbReference type="SAM" id="SignalP"/>
    </source>
</evidence>
<dbReference type="HOGENOM" id="CLU_085763_0_0_1"/>
<dbReference type="AlphaFoldDB" id="N1JBR9"/>
<dbReference type="InParanoid" id="N1JBR9"/>
<reference evidence="2 3" key="1">
    <citation type="journal article" date="2010" name="Science">
        <title>Genome expansion and gene loss in powdery mildew fungi reveal tradeoffs in extreme parasitism.</title>
        <authorList>
            <person name="Spanu P.D."/>
            <person name="Abbott J.C."/>
            <person name="Amselem J."/>
            <person name="Burgis T.A."/>
            <person name="Soanes D.M."/>
            <person name="Stueber K."/>
            <person name="Ver Loren van Themaat E."/>
            <person name="Brown J.K.M."/>
            <person name="Butcher S.A."/>
            <person name="Gurr S.J."/>
            <person name="Lebrun M.-H."/>
            <person name="Ridout C.J."/>
            <person name="Schulze-Lefert P."/>
            <person name="Talbot N.J."/>
            <person name="Ahmadinejad N."/>
            <person name="Ametz C."/>
            <person name="Barton G.R."/>
            <person name="Benjdia M."/>
            <person name="Bidzinski P."/>
            <person name="Bindschedler L.V."/>
            <person name="Both M."/>
            <person name="Brewer M.T."/>
            <person name="Cadle-Davidson L."/>
            <person name="Cadle-Davidson M.M."/>
            <person name="Collemare J."/>
            <person name="Cramer R."/>
            <person name="Frenkel O."/>
            <person name="Godfrey D."/>
            <person name="Harriman J."/>
            <person name="Hoede C."/>
            <person name="King B.C."/>
            <person name="Klages S."/>
            <person name="Kleemann J."/>
            <person name="Knoll D."/>
            <person name="Koti P.S."/>
            <person name="Kreplak J."/>
            <person name="Lopez-Ruiz F.J."/>
            <person name="Lu X."/>
            <person name="Maekawa T."/>
            <person name="Mahanil S."/>
            <person name="Micali C."/>
            <person name="Milgroom M.G."/>
            <person name="Montana G."/>
            <person name="Noir S."/>
            <person name="O'Connell R.J."/>
            <person name="Oberhaensli S."/>
            <person name="Parlange F."/>
            <person name="Pedersen C."/>
            <person name="Quesneville H."/>
            <person name="Reinhardt R."/>
            <person name="Rott M."/>
            <person name="Sacristan S."/>
            <person name="Schmidt S.M."/>
            <person name="Schoen M."/>
            <person name="Skamnioti P."/>
            <person name="Sommer H."/>
            <person name="Stephens A."/>
            <person name="Takahara H."/>
            <person name="Thordal-Christensen H."/>
            <person name="Vigouroux M."/>
            <person name="Wessling R."/>
            <person name="Wicker T."/>
            <person name="Panstruga R."/>
        </authorList>
    </citation>
    <scope>NUCLEOTIDE SEQUENCE [LARGE SCALE GENOMIC DNA]</scope>
    <source>
        <strain evidence="2">DH14</strain>
    </source>
</reference>
<keyword evidence="3" id="KW-1185">Reference proteome</keyword>
<dbReference type="OrthoDB" id="10410457at2759"/>
<keyword evidence="1" id="KW-0732">Signal</keyword>
<feature type="chain" id="PRO_5004107630" evidence="1">
    <location>
        <begin position="18"/>
        <end position="283"/>
    </location>
</feature>
<dbReference type="Proteomes" id="UP000015441">
    <property type="component" value="Unassembled WGS sequence"/>
</dbReference>
<comment type="caution">
    <text evidence="2">The sequence shown here is derived from an EMBL/GenBank/DDBJ whole genome shotgun (WGS) entry which is preliminary data.</text>
</comment>
<evidence type="ECO:0000313" key="3">
    <source>
        <dbReference type="Proteomes" id="UP000015441"/>
    </source>
</evidence>
<dbReference type="EMBL" id="CAUH01001082">
    <property type="protein sequence ID" value="CCU75223.1"/>
    <property type="molecule type" value="Genomic_DNA"/>
</dbReference>
<evidence type="ECO:0000313" key="2">
    <source>
        <dbReference type="EMBL" id="CCU75223.1"/>
    </source>
</evidence>